<dbReference type="Proteomes" id="UP000543030">
    <property type="component" value="Unassembled WGS sequence"/>
</dbReference>
<keyword evidence="3" id="KW-1185">Reference proteome</keyword>
<evidence type="ECO:0000313" key="2">
    <source>
        <dbReference type="EMBL" id="MBB5189713.1"/>
    </source>
</evidence>
<proteinExistence type="predicted"/>
<reference evidence="2 3" key="1">
    <citation type="submission" date="2020-08" db="EMBL/GenBank/DDBJ databases">
        <title>Genomic Encyclopedia of Type Strains, Phase IV (KMG-IV): sequencing the most valuable type-strain genomes for metagenomic binning, comparative biology and taxonomic classification.</title>
        <authorList>
            <person name="Goeker M."/>
        </authorList>
    </citation>
    <scope>NUCLEOTIDE SEQUENCE [LARGE SCALE GENOMIC DNA]</scope>
    <source>
        <strain evidence="2 3">DSM 18233</strain>
    </source>
</reference>
<evidence type="ECO:0000256" key="1">
    <source>
        <dbReference type="SAM" id="MobiDB-lite"/>
    </source>
</evidence>
<dbReference type="AlphaFoldDB" id="A0A840RBC7"/>
<accession>A0A840RBC7</accession>
<sequence>MQEWFTVPTTASFPRRRESSGNIGKYEGVIPSPLARHSCGSRNPVRSPTGCLRWRTTTTPNPPCRHAYIAAGFRLKAGMTRYWNAC</sequence>
<protein>
    <submittedName>
        <fullName evidence="2">Uncharacterized protein</fullName>
    </submittedName>
</protein>
<organism evidence="2 3">
    <name type="scientific">Silvimonas terrae</name>
    <dbReference type="NCBI Taxonomy" id="300266"/>
    <lineage>
        <taxon>Bacteria</taxon>
        <taxon>Pseudomonadati</taxon>
        <taxon>Pseudomonadota</taxon>
        <taxon>Betaproteobacteria</taxon>
        <taxon>Neisseriales</taxon>
        <taxon>Chitinibacteraceae</taxon>
        <taxon>Silvimonas</taxon>
    </lineage>
</organism>
<dbReference type="EMBL" id="JACHHN010000001">
    <property type="protein sequence ID" value="MBB5189713.1"/>
    <property type="molecule type" value="Genomic_DNA"/>
</dbReference>
<evidence type="ECO:0000313" key="3">
    <source>
        <dbReference type="Proteomes" id="UP000543030"/>
    </source>
</evidence>
<feature type="region of interest" description="Disordered" evidence="1">
    <location>
        <begin position="1"/>
        <end position="26"/>
    </location>
</feature>
<name>A0A840RBC7_9NEIS</name>
<gene>
    <name evidence="2" type="ORF">HNQ50_000423</name>
</gene>
<comment type="caution">
    <text evidence="2">The sequence shown here is derived from an EMBL/GenBank/DDBJ whole genome shotgun (WGS) entry which is preliminary data.</text>
</comment>